<keyword evidence="6" id="KW-1185">Reference proteome</keyword>
<evidence type="ECO:0000256" key="2">
    <source>
        <dbReference type="ARBA" id="ARBA00007639"/>
    </source>
</evidence>
<evidence type="ECO:0000313" key="5">
    <source>
        <dbReference type="EMBL" id="MDQ0467400.1"/>
    </source>
</evidence>
<dbReference type="SUPFAM" id="SSF53822">
    <property type="entry name" value="Periplasmic binding protein-like I"/>
    <property type="match status" value="1"/>
</dbReference>
<feature type="domain" description="Periplasmic binding protein" evidence="4">
    <location>
        <begin position="38"/>
        <end position="295"/>
    </location>
</feature>
<dbReference type="Gene3D" id="3.40.50.2300">
    <property type="match status" value="2"/>
</dbReference>
<name>A0ABU0J199_9HYPH</name>
<dbReference type="InterPro" id="IPR025997">
    <property type="entry name" value="SBP_2_dom"/>
</dbReference>
<dbReference type="Proteomes" id="UP001242480">
    <property type="component" value="Unassembled WGS sequence"/>
</dbReference>
<gene>
    <name evidence="5" type="ORF">QO011_000395</name>
</gene>
<evidence type="ECO:0000256" key="1">
    <source>
        <dbReference type="ARBA" id="ARBA00004196"/>
    </source>
</evidence>
<accession>A0ABU0J199</accession>
<comment type="subcellular location">
    <subcellularLocation>
        <location evidence="1">Cell envelope</location>
    </subcellularLocation>
</comment>
<organism evidence="5 6">
    <name type="scientific">Labrys wisconsinensis</name>
    <dbReference type="NCBI Taxonomy" id="425677"/>
    <lineage>
        <taxon>Bacteria</taxon>
        <taxon>Pseudomonadati</taxon>
        <taxon>Pseudomonadota</taxon>
        <taxon>Alphaproteobacteria</taxon>
        <taxon>Hyphomicrobiales</taxon>
        <taxon>Xanthobacteraceae</taxon>
        <taxon>Labrys</taxon>
    </lineage>
</organism>
<keyword evidence="3" id="KW-0732">Signal</keyword>
<dbReference type="InterPro" id="IPR028082">
    <property type="entry name" value="Peripla_BP_I"/>
</dbReference>
<dbReference type="PROSITE" id="PS51318">
    <property type="entry name" value="TAT"/>
    <property type="match status" value="1"/>
</dbReference>
<evidence type="ECO:0000259" key="4">
    <source>
        <dbReference type="Pfam" id="PF13407"/>
    </source>
</evidence>
<dbReference type="RefSeq" id="WP_307266947.1">
    <property type="nucleotide sequence ID" value="NZ_JAUSVX010000001.1"/>
</dbReference>
<dbReference type="InterPro" id="IPR006311">
    <property type="entry name" value="TAT_signal"/>
</dbReference>
<dbReference type="EMBL" id="JAUSVX010000001">
    <property type="protein sequence ID" value="MDQ0467400.1"/>
    <property type="molecule type" value="Genomic_DNA"/>
</dbReference>
<evidence type="ECO:0000256" key="3">
    <source>
        <dbReference type="ARBA" id="ARBA00022729"/>
    </source>
</evidence>
<dbReference type="PANTHER" id="PTHR46847">
    <property type="entry name" value="D-ALLOSE-BINDING PERIPLASMIC PROTEIN-RELATED"/>
    <property type="match status" value="1"/>
</dbReference>
<proteinExistence type="inferred from homology"/>
<reference evidence="5 6" key="1">
    <citation type="submission" date="2023-07" db="EMBL/GenBank/DDBJ databases">
        <title>Genomic Encyclopedia of Type Strains, Phase IV (KMG-IV): sequencing the most valuable type-strain genomes for metagenomic binning, comparative biology and taxonomic classification.</title>
        <authorList>
            <person name="Goeker M."/>
        </authorList>
    </citation>
    <scope>NUCLEOTIDE SEQUENCE [LARGE SCALE GENOMIC DNA]</scope>
    <source>
        <strain evidence="5 6">DSM 19619</strain>
    </source>
</reference>
<dbReference type="PANTHER" id="PTHR46847:SF1">
    <property type="entry name" value="D-ALLOSE-BINDING PERIPLASMIC PROTEIN-RELATED"/>
    <property type="match status" value="1"/>
</dbReference>
<keyword evidence="5" id="KW-0762">Sugar transport</keyword>
<dbReference type="Pfam" id="PF13407">
    <property type="entry name" value="Peripla_BP_4"/>
    <property type="match status" value="1"/>
</dbReference>
<sequence length="324" mass="34000">MNRRDLNRRDFLLGTSLAAVGLALGTRPSFAAGKDLTIATSLPSLSFPFFVHMQKQLAAEAAAQGGVKLIETDGQNQATKQTGDVEAAVTQKVDAIVISPLDVDAMAPALQAAVEAGVPVVTIDRRVKNVTGILAHVGADNVAGGEAQGNAIIAAFPNGARIFHLQGQPGAGPAIDRNKGLHSVLDKVKDKYQIVFEQTANFARAEALSVTEAGLAGAANPPDVIVCANDDMALGAMEAVKARNLTGIKIYGFDALPEALKMVKEGAMAGTVEQFPGEQSRIAMRIAVAFARDGKKPEKDLTLLTPIVLTKDNLDKAERLGEMQ</sequence>
<keyword evidence="5" id="KW-0813">Transport</keyword>
<evidence type="ECO:0000313" key="6">
    <source>
        <dbReference type="Proteomes" id="UP001242480"/>
    </source>
</evidence>
<comment type="similarity">
    <text evidence="2">Belongs to the bacterial solute-binding protein 2 family.</text>
</comment>
<comment type="caution">
    <text evidence="5">The sequence shown here is derived from an EMBL/GenBank/DDBJ whole genome shotgun (WGS) entry which is preliminary data.</text>
</comment>
<protein>
    <submittedName>
        <fullName evidence="5">ABC-type sugar transport system substrate-binding protein</fullName>
    </submittedName>
</protein>